<name>A0A8J7MDN4_9BACT</name>
<accession>A0A8J7MDN4</accession>
<dbReference type="EMBL" id="JAENIM010000039">
    <property type="protein sequence ID" value="MBK1791331.1"/>
    <property type="molecule type" value="Genomic_DNA"/>
</dbReference>
<dbReference type="Pfam" id="PF17963">
    <property type="entry name" value="Big_9"/>
    <property type="match status" value="1"/>
</dbReference>
<organism evidence="3 4">
    <name type="scientific">Persicirhabdus sediminis</name>
    <dbReference type="NCBI Taxonomy" id="454144"/>
    <lineage>
        <taxon>Bacteria</taxon>
        <taxon>Pseudomonadati</taxon>
        <taxon>Verrucomicrobiota</taxon>
        <taxon>Verrucomicrobiia</taxon>
        <taxon>Verrucomicrobiales</taxon>
        <taxon>Verrucomicrobiaceae</taxon>
        <taxon>Persicirhabdus</taxon>
    </lineage>
</organism>
<evidence type="ECO:0000256" key="1">
    <source>
        <dbReference type="SAM" id="SignalP"/>
    </source>
</evidence>
<keyword evidence="4" id="KW-1185">Reference proteome</keyword>
<dbReference type="InterPro" id="IPR022409">
    <property type="entry name" value="PKD/Chitinase_dom"/>
</dbReference>
<evidence type="ECO:0000313" key="4">
    <source>
        <dbReference type="Proteomes" id="UP000624703"/>
    </source>
</evidence>
<reference evidence="3" key="1">
    <citation type="submission" date="2021-01" db="EMBL/GenBank/DDBJ databases">
        <title>Modified the classification status of verrucomicrobia.</title>
        <authorList>
            <person name="Feng X."/>
        </authorList>
    </citation>
    <scope>NUCLEOTIDE SEQUENCE</scope>
    <source>
        <strain evidence="3">_KCTC 22039</strain>
    </source>
</reference>
<dbReference type="Proteomes" id="UP000624703">
    <property type="component" value="Unassembled WGS sequence"/>
</dbReference>
<dbReference type="CDD" id="cd00146">
    <property type="entry name" value="PKD"/>
    <property type="match status" value="1"/>
</dbReference>
<feature type="signal peptide" evidence="1">
    <location>
        <begin position="1"/>
        <end position="29"/>
    </location>
</feature>
<dbReference type="InterPro" id="IPR023296">
    <property type="entry name" value="Glyco_hydro_beta-prop_sf"/>
</dbReference>
<sequence>MNFTMLNKRGAGLFALSMGVGLASPALYAQGTHSIDAFETEVVRLNDGQPIISAENFKDVTSDDGHSINGPSMIRIPDWIAEEDRLDPSAKYYLYFGDHSGSYIRLAWAADITGPYTLYNADNDGVLGLSAVNTVFKNASNTINSDHISSPDVMVEDGRIIMFFHIKKKSNFSATDSTDSWFDTGNQQTVCAVSTDGLNFTTQPKLIGNAYFRSFKHNNNWYAFTNYGPIWKGPSTDSDPWDVLWDHVAWAGNNATTSSSGNGELTGGGNPIWDNLMANYAANGLTDERGYAGFNGNKGFANQNAPRTGAPRHFATRLLNDGTTLEVYYTCRGEMPESIYKTTMDMSSGDYDSWTTDVTGDAWVHERILYPEYSWEGSDLTPAYSLNGAETDVNALRDPYVFTDTDGKSYLLYSGNPESAIGIASINNKPVAIASASVQTAEVGESISFSANASYDTDGSLTNYNWDLDDGRTASGKNRSRSFSAPGTYNVELVVTDNLGSTSAVDTVQVVVTAASNSAPVITEGDSVTVNMSQDSNPTAFSLKLHATDADGDAISWSIVSSASNGNSSLVSGTGTTKTVRYTPNTGFYGSDSFEVKASDSNGGEDTVTVNVNVERAPIEVPPNYEIDLSKSENGNLTISWPTEAGVLYSIYQSSDLENWDLYRGDIAPVPPSNELVIPVGDYDKLFIRVEMKYDDE</sequence>
<evidence type="ECO:0000313" key="3">
    <source>
        <dbReference type="EMBL" id="MBK1791331.1"/>
    </source>
</evidence>
<feature type="chain" id="PRO_5035145519" evidence="1">
    <location>
        <begin position="30"/>
        <end position="697"/>
    </location>
</feature>
<feature type="domain" description="PKD" evidence="2">
    <location>
        <begin position="430"/>
        <end position="517"/>
    </location>
</feature>
<dbReference type="PROSITE" id="PS50093">
    <property type="entry name" value="PKD"/>
    <property type="match status" value="1"/>
</dbReference>
<comment type="caution">
    <text evidence="3">The sequence shown here is derived from an EMBL/GenBank/DDBJ whole genome shotgun (WGS) entry which is preliminary data.</text>
</comment>
<dbReference type="SMART" id="SM00089">
    <property type="entry name" value="PKD"/>
    <property type="match status" value="1"/>
</dbReference>
<dbReference type="Gene3D" id="2.115.10.20">
    <property type="entry name" value="Glycosyl hydrolase domain, family 43"/>
    <property type="match status" value="1"/>
</dbReference>
<dbReference type="Gene3D" id="2.60.40.10">
    <property type="entry name" value="Immunoglobulins"/>
    <property type="match status" value="2"/>
</dbReference>
<protein>
    <submittedName>
        <fullName evidence="3">PKD domain-containing protein</fullName>
    </submittedName>
</protein>
<evidence type="ECO:0000259" key="2">
    <source>
        <dbReference type="PROSITE" id="PS50093"/>
    </source>
</evidence>
<dbReference type="SUPFAM" id="SSF49299">
    <property type="entry name" value="PKD domain"/>
    <property type="match status" value="1"/>
</dbReference>
<dbReference type="SUPFAM" id="SSF75005">
    <property type="entry name" value="Arabinanase/levansucrase/invertase"/>
    <property type="match status" value="1"/>
</dbReference>
<keyword evidence="1" id="KW-0732">Signal</keyword>
<dbReference type="InterPro" id="IPR013783">
    <property type="entry name" value="Ig-like_fold"/>
</dbReference>
<proteinExistence type="predicted"/>
<dbReference type="InterPro" id="IPR000601">
    <property type="entry name" value="PKD_dom"/>
</dbReference>
<dbReference type="InterPro" id="IPR035986">
    <property type="entry name" value="PKD_dom_sf"/>
</dbReference>
<dbReference type="Pfam" id="PF18911">
    <property type="entry name" value="PKD_4"/>
    <property type="match status" value="1"/>
</dbReference>
<dbReference type="AlphaFoldDB" id="A0A8J7MDN4"/>
<gene>
    <name evidence="3" type="ORF">JIN82_09230</name>
</gene>